<dbReference type="Proteomes" id="UP000748752">
    <property type="component" value="Unassembled WGS sequence"/>
</dbReference>
<dbReference type="EMBL" id="NRRV01000008">
    <property type="protein sequence ID" value="MBK1630067.1"/>
    <property type="molecule type" value="Genomic_DNA"/>
</dbReference>
<sequence>MRHRNVLARIAGTLLLALPFAAPVLAVESEDLRFETTEDLVAVCSAPAESPAQLACTGFIEAAVQYHDAVSDRQNLKRLICYASGTSIEDGRTAFLSWAAANKDDADLMGELPVIGLVRALAEAYPCP</sequence>
<evidence type="ECO:0000313" key="3">
    <source>
        <dbReference type="EMBL" id="MBK1630067.1"/>
    </source>
</evidence>
<feature type="signal peptide" evidence="1">
    <location>
        <begin position="1"/>
        <end position="26"/>
    </location>
</feature>
<dbReference type="RefSeq" id="WP_200234552.1">
    <property type="nucleotide sequence ID" value="NZ_NRRV01000008.1"/>
</dbReference>
<accession>A0ABS1CDU2</accession>
<dbReference type="InterPro" id="IPR041238">
    <property type="entry name" value="Rap1a"/>
</dbReference>
<name>A0ABS1CDU2_9GAMM</name>
<evidence type="ECO:0000259" key="2">
    <source>
        <dbReference type="Pfam" id="PF18602"/>
    </source>
</evidence>
<keyword evidence="4" id="KW-1185">Reference proteome</keyword>
<dbReference type="Pfam" id="PF18602">
    <property type="entry name" value="Rap1a"/>
    <property type="match status" value="1"/>
</dbReference>
<protein>
    <recommendedName>
        <fullName evidence="2">Rap1a immunity protein domain-containing protein</fullName>
    </recommendedName>
</protein>
<reference evidence="3 4" key="1">
    <citation type="journal article" date="2020" name="Microorganisms">
        <title>Osmotic Adaptation and Compatible Solute Biosynthesis of Phototrophic Bacteria as Revealed from Genome Analyses.</title>
        <authorList>
            <person name="Imhoff J.F."/>
            <person name="Rahn T."/>
            <person name="Kunzel S."/>
            <person name="Keller A."/>
            <person name="Neulinger S.C."/>
        </authorList>
    </citation>
    <scope>NUCLEOTIDE SEQUENCE [LARGE SCALE GENOMIC DNA]</scope>
    <source>
        <strain evidence="3 4">DSM 6210</strain>
    </source>
</reference>
<feature type="domain" description="Rap1a immunity protein" evidence="2">
    <location>
        <begin position="36"/>
        <end position="127"/>
    </location>
</feature>
<feature type="chain" id="PRO_5045171364" description="Rap1a immunity protein domain-containing protein" evidence="1">
    <location>
        <begin position="27"/>
        <end position="128"/>
    </location>
</feature>
<gene>
    <name evidence="3" type="ORF">CKO31_04790</name>
</gene>
<evidence type="ECO:0000256" key="1">
    <source>
        <dbReference type="SAM" id="SignalP"/>
    </source>
</evidence>
<evidence type="ECO:0000313" key="4">
    <source>
        <dbReference type="Proteomes" id="UP000748752"/>
    </source>
</evidence>
<organism evidence="3 4">
    <name type="scientific">Thiohalocapsa halophila</name>
    <dbReference type="NCBI Taxonomy" id="69359"/>
    <lineage>
        <taxon>Bacteria</taxon>
        <taxon>Pseudomonadati</taxon>
        <taxon>Pseudomonadota</taxon>
        <taxon>Gammaproteobacteria</taxon>
        <taxon>Chromatiales</taxon>
        <taxon>Chromatiaceae</taxon>
        <taxon>Thiohalocapsa</taxon>
    </lineage>
</organism>
<proteinExistence type="predicted"/>
<keyword evidence="1" id="KW-0732">Signal</keyword>
<comment type="caution">
    <text evidence="3">The sequence shown here is derived from an EMBL/GenBank/DDBJ whole genome shotgun (WGS) entry which is preliminary data.</text>
</comment>